<dbReference type="PANTHER" id="PTHR34560:SF1">
    <property type="entry name" value="START DOMAIN-CONTAINING PROTEIN"/>
    <property type="match status" value="1"/>
</dbReference>
<keyword evidence="3" id="KW-1185">Reference proteome</keyword>
<name>A0A8J4PNH7_9MYCE</name>
<dbReference type="AlphaFoldDB" id="A0A8J4PNH7"/>
<accession>A0A8J4PNH7</accession>
<dbReference type="EMBL" id="AJWJ01000523">
    <property type="protein sequence ID" value="KAF2070222.1"/>
    <property type="molecule type" value="Genomic_DNA"/>
</dbReference>
<evidence type="ECO:0000313" key="2">
    <source>
        <dbReference type="EMBL" id="KAF2070222.1"/>
    </source>
</evidence>
<dbReference type="PANTHER" id="PTHR34560">
    <property type="entry name" value="POLYKETIDE CYCLASE/DEHYDRASE/LIPID TRANSPORT SUPERFAMILY PROTEIN"/>
    <property type="match status" value="1"/>
</dbReference>
<dbReference type="GO" id="GO:0008289">
    <property type="term" value="F:lipid binding"/>
    <property type="evidence" value="ECO:0007669"/>
    <property type="project" value="InterPro"/>
</dbReference>
<dbReference type="OrthoDB" id="17317at2759"/>
<dbReference type="PROSITE" id="PS50848">
    <property type="entry name" value="START"/>
    <property type="match status" value="1"/>
</dbReference>
<comment type="caution">
    <text evidence="2">The sequence shown here is derived from an EMBL/GenBank/DDBJ whole genome shotgun (WGS) entry which is preliminary data.</text>
</comment>
<feature type="domain" description="START" evidence="1">
    <location>
        <begin position="112"/>
        <end position="286"/>
    </location>
</feature>
<evidence type="ECO:0000259" key="1">
    <source>
        <dbReference type="PROSITE" id="PS50848"/>
    </source>
</evidence>
<reference evidence="2" key="1">
    <citation type="submission" date="2020-01" db="EMBL/GenBank/DDBJ databases">
        <title>Development of genomics and gene disruption for Polysphondylium violaceum indicates a role for the polyketide synthase stlB in stalk morphogenesis.</title>
        <authorList>
            <person name="Narita B."/>
            <person name="Kawabe Y."/>
            <person name="Kin K."/>
            <person name="Saito T."/>
            <person name="Gibbs R."/>
            <person name="Kuspa A."/>
            <person name="Muzny D."/>
            <person name="Queller D."/>
            <person name="Richards S."/>
            <person name="Strassman J."/>
            <person name="Sucgang R."/>
            <person name="Worley K."/>
            <person name="Schaap P."/>
        </authorList>
    </citation>
    <scope>NUCLEOTIDE SEQUENCE</scope>
    <source>
        <strain evidence="2">QSvi11</strain>
    </source>
</reference>
<dbReference type="Gene3D" id="3.30.530.20">
    <property type="match status" value="1"/>
</dbReference>
<sequence length="340" mass="39862">MMPVEIVNIENSNNSSNSNNSVDKYNYQYFNDQYNRIWELCKMDKLKIAHNLLIELEYILENEIGLINQLSNENEQFKDIIESIKSEKRFHQLKKEMDEIFDLQKQASSDFKSEGWVEISNTQGILSMYRDNGHGMHSIRIEGVVDSPIFDVCSVIMEVDLYSTWIPRLLESKILDQDSRFKKWIYCKSSCPWPVADRDICLYGYGVDMLEEEDLIVVVSKSMSEADIETNAKVKENLPKANTSTVRVDTRISGFTLKPLSKDKTFVQVVALTDPRMKLIPYWLLNFVTNQFCHYLFVMLRKQSLNVSKSNEYQTRITSNPIYKEIKEKSEFYFNTKHHQ</sequence>
<dbReference type="InterPro" id="IPR002913">
    <property type="entry name" value="START_lipid-bd_dom"/>
</dbReference>
<dbReference type="Proteomes" id="UP000695562">
    <property type="component" value="Unassembled WGS sequence"/>
</dbReference>
<proteinExistence type="predicted"/>
<evidence type="ECO:0000313" key="3">
    <source>
        <dbReference type="Proteomes" id="UP000695562"/>
    </source>
</evidence>
<organism evidence="2 3">
    <name type="scientific">Polysphondylium violaceum</name>
    <dbReference type="NCBI Taxonomy" id="133409"/>
    <lineage>
        <taxon>Eukaryota</taxon>
        <taxon>Amoebozoa</taxon>
        <taxon>Evosea</taxon>
        <taxon>Eumycetozoa</taxon>
        <taxon>Dictyostelia</taxon>
        <taxon>Dictyosteliales</taxon>
        <taxon>Dictyosteliaceae</taxon>
        <taxon>Polysphondylium</taxon>
    </lineage>
</organism>
<gene>
    <name evidence="2" type="ORF">CYY_008456</name>
</gene>
<dbReference type="InterPro" id="IPR023393">
    <property type="entry name" value="START-like_dom_sf"/>
</dbReference>
<protein>
    <recommendedName>
        <fullName evidence="1">START domain-containing protein</fullName>
    </recommendedName>
</protein>
<dbReference type="Pfam" id="PF01852">
    <property type="entry name" value="START"/>
    <property type="match status" value="1"/>
</dbReference>
<dbReference type="SUPFAM" id="SSF55961">
    <property type="entry name" value="Bet v1-like"/>
    <property type="match status" value="1"/>
</dbReference>